<evidence type="ECO:0000256" key="1">
    <source>
        <dbReference type="SAM" id="MobiDB-lite"/>
    </source>
</evidence>
<feature type="compositionally biased region" description="Pro residues" evidence="1">
    <location>
        <begin position="144"/>
        <end position="162"/>
    </location>
</feature>
<organism evidence="3 4">
    <name type="scientific">Brevibacterium marinum</name>
    <dbReference type="NCBI Taxonomy" id="418643"/>
    <lineage>
        <taxon>Bacteria</taxon>
        <taxon>Bacillati</taxon>
        <taxon>Actinomycetota</taxon>
        <taxon>Actinomycetes</taxon>
        <taxon>Micrococcales</taxon>
        <taxon>Brevibacteriaceae</taxon>
        <taxon>Brevibacterium</taxon>
    </lineage>
</organism>
<dbReference type="RefSeq" id="WP_167951550.1">
    <property type="nucleotide sequence ID" value="NZ_BAAAPQ010000024.1"/>
</dbReference>
<dbReference type="CDD" id="cd00118">
    <property type="entry name" value="LysM"/>
    <property type="match status" value="1"/>
</dbReference>
<accession>A0A846S795</accession>
<name>A0A846S795_9MICO</name>
<dbReference type="AlphaFoldDB" id="A0A846S795"/>
<dbReference type="SMART" id="SM00257">
    <property type="entry name" value="LysM"/>
    <property type="match status" value="1"/>
</dbReference>
<feature type="compositionally biased region" description="Low complexity" evidence="1">
    <location>
        <begin position="194"/>
        <end position="209"/>
    </location>
</feature>
<evidence type="ECO:0000313" key="4">
    <source>
        <dbReference type="Proteomes" id="UP000576792"/>
    </source>
</evidence>
<dbReference type="Pfam" id="PF01476">
    <property type="entry name" value="LysM"/>
    <property type="match status" value="1"/>
</dbReference>
<sequence length="287" mass="29430">MYLLISCTISWLCLLGAFITTWTALPAPRSTSDVAVIMVVGTSALLFSRHGLTSVLTLLIRLLPSGHLRTVIIRSVLRAVPTLLRSSVLAAVSASVAVHAGHASPLPSDGSTGAEQVATAPSSARAESAPDPGWPTAVPDDSPPDPGWPSVPPVEESTPPPDHGSSPEHDNPSDDATAPETDGSSSEADDSSSDADGSSPGADDSSSSADDTDDSTEERPGSPGPGHDDVTVHIVGAGESLWSIAASRASPDANTQDTVEQIYSANRDVIGANPNLIMPGQRLEIQP</sequence>
<evidence type="ECO:0000313" key="3">
    <source>
        <dbReference type="EMBL" id="NJC57931.1"/>
    </source>
</evidence>
<dbReference type="InterPro" id="IPR018392">
    <property type="entry name" value="LysM"/>
</dbReference>
<protein>
    <submittedName>
        <fullName evidence="3">Nucleoid-associated protein YgaU</fullName>
    </submittedName>
</protein>
<feature type="region of interest" description="Disordered" evidence="1">
    <location>
        <begin position="103"/>
        <end position="235"/>
    </location>
</feature>
<dbReference type="Proteomes" id="UP000576792">
    <property type="component" value="Unassembled WGS sequence"/>
</dbReference>
<keyword evidence="4" id="KW-1185">Reference proteome</keyword>
<dbReference type="Gene3D" id="3.10.350.10">
    <property type="entry name" value="LysM domain"/>
    <property type="match status" value="1"/>
</dbReference>
<gene>
    <name evidence="3" type="ORF">BKA07_002966</name>
</gene>
<evidence type="ECO:0000259" key="2">
    <source>
        <dbReference type="PROSITE" id="PS51782"/>
    </source>
</evidence>
<proteinExistence type="predicted"/>
<feature type="compositionally biased region" description="Polar residues" evidence="1">
    <location>
        <begin position="109"/>
        <end position="122"/>
    </location>
</feature>
<dbReference type="InterPro" id="IPR036779">
    <property type="entry name" value="LysM_dom_sf"/>
</dbReference>
<comment type="caution">
    <text evidence="3">The sequence shown here is derived from an EMBL/GenBank/DDBJ whole genome shotgun (WGS) entry which is preliminary data.</text>
</comment>
<feature type="domain" description="LysM" evidence="2">
    <location>
        <begin position="231"/>
        <end position="285"/>
    </location>
</feature>
<reference evidence="3 4" key="1">
    <citation type="submission" date="2020-03" db="EMBL/GenBank/DDBJ databases">
        <title>Sequencing the genomes of 1000 actinobacteria strains.</title>
        <authorList>
            <person name="Klenk H.-P."/>
        </authorList>
    </citation>
    <scope>NUCLEOTIDE SEQUENCE [LARGE SCALE GENOMIC DNA]</scope>
    <source>
        <strain evidence="3 4">DSM 18964</strain>
    </source>
</reference>
<dbReference type="EMBL" id="JAATJN010000001">
    <property type="protein sequence ID" value="NJC57931.1"/>
    <property type="molecule type" value="Genomic_DNA"/>
</dbReference>
<dbReference type="SUPFAM" id="SSF54106">
    <property type="entry name" value="LysM domain"/>
    <property type="match status" value="1"/>
</dbReference>
<dbReference type="PROSITE" id="PS51782">
    <property type="entry name" value="LYSM"/>
    <property type="match status" value="1"/>
</dbReference>